<dbReference type="AlphaFoldDB" id="A0A9W6BEU0"/>
<evidence type="ECO:0000256" key="8">
    <source>
        <dbReference type="ARBA" id="ARBA00023136"/>
    </source>
</evidence>
<feature type="transmembrane region" description="Helical" evidence="14">
    <location>
        <begin position="837"/>
        <end position="861"/>
    </location>
</feature>
<evidence type="ECO:0000256" key="4">
    <source>
        <dbReference type="ARBA" id="ARBA00022475"/>
    </source>
</evidence>
<keyword evidence="16" id="KW-1185">Reference proteome</keyword>
<gene>
    <name evidence="15" type="primary">PLEST011157</name>
    <name evidence="15" type="ORF">PLESTB_000437400</name>
</gene>
<evidence type="ECO:0000313" key="15">
    <source>
        <dbReference type="EMBL" id="GLC50837.1"/>
    </source>
</evidence>
<feature type="transmembrane region" description="Helical" evidence="14">
    <location>
        <begin position="634"/>
        <end position="657"/>
    </location>
</feature>
<feature type="transmembrane region" description="Helical" evidence="14">
    <location>
        <begin position="669"/>
        <end position="691"/>
    </location>
</feature>
<evidence type="ECO:0000256" key="10">
    <source>
        <dbReference type="ARBA" id="ARBA00023180"/>
    </source>
</evidence>
<comment type="subcellular location">
    <subcellularLocation>
        <location evidence="1">Cell membrane</location>
        <topology evidence="1">Multi-pass membrane protein</topology>
    </subcellularLocation>
</comment>
<dbReference type="InterPro" id="IPR006990">
    <property type="entry name" value="Tweety"/>
</dbReference>
<evidence type="ECO:0000256" key="7">
    <source>
        <dbReference type="ARBA" id="ARBA00023065"/>
    </source>
</evidence>
<reference evidence="15 16" key="1">
    <citation type="journal article" date="2023" name="Commun. Biol.">
        <title>Reorganization of the ancestral sex-determining regions during the evolution of trioecy in Pleodorina starrii.</title>
        <authorList>
            <person name="Takahashi K."/>
            <person name="Suzuki S."/>
            <person name="Kawai-Toyooka H."/>
            <person name="Yamamoto K."/>
            <person name="Hamaji T."/>
            <person name="Ootsuki R."/>
            <person name="Yamaguchi H."/>
            <person name="Kawachi M."/>
            <person name="Higashiyama T."/>
            <person name="Nozaki H."/>
        </authorList>
    </citation>
    <scope>NUCLEOTIDE SEQUENCE [LARGE SCALE GENOMIC DNA]</scope>
    <source>
        <strain evidence="15 16">NIES-4479</strain>
    </source>
</reference>
<name>A0A9W6BEU0_9CHLO</name>
<dbReference type="Proteomes" id="UP001165080">
    <property type="component" value="Unassembled WGS sequence"/>
</dbReference>
<keyword evidence="8 14" id="KW-0472">Membrane</keyword>
<protein>
    <submittedName>
        <fullName evidence="15">Uncharacterized protein</fullName>
    </submittedName>
</protein>
<dbReference type="GO" id="GO:0005229">
    <property type="term" value="F:intracellularly calcium-gated chloride channel activity"/>
    <property type="evidence" value="ECO:0007669"/>
    <property type="project" value="TreeGrafter"/>
</dbReference>
<evidence type="ECO:0000256" key="12">
    <source>
        <dbReference type="ARBA" id="ARBA00023303"/>
    </source>
</evidence>
<accession>A0A9W6BEU0</accession>
<evidence type="ECO:0000256" key="5">
    <source>
        <dbReference type="ARBA" id="ARBA00022692"/>
    </source>
</evidence>
<keyword evidence="12" id="KW-0407">Ion channel</keyword>
<evidence type="ECO:0000256" key="1">
    <source>
        <dbReference type="ARBA" id="ARBA00004651"/>
    </source>
</evidence>
<keyword evidence="11" id="KW-0868">Chloride</keyword>
<evidence type="ECO:0000256" key="3">
    <source>
        <dbReference type="ARBA" id="ARBA00022448"/>
    </source>
</evidence>
<feature type="region of interest" description="Disordered" evidence="13">
    <location>
        <begin position="529"/>
        <end position="597"/>
    </location>
</feature>
<proteinExistence type="inferred from homology"/>
<dbReference type="PANTHER" id="PTHR12424">
    <property type="entry name" value="TWEETY-RELATED"/>
    <property type="match status" value="1"/>
</dbReference>
<keyword evidence="3" id="KW-0813">Transport</keyword>
<dbReference type="EMBL" id="BRXU01000004">
    <property type="protein sequence ID" value="GLC50837.1"/>
    <property type="molecule type" value="Genomic_DNA"/>
</dbReference>
<keyword evidence="10" id="KW-0325">Glycoprotein</keyword>
<keyword evidence="5 14" id="KW-0812">Transmembrane</keyword>
<sequence>MSDLATRLEAASAFTSSLLMAADGLIGAAGRIRPALSDVATAMQVDETLGDRLQAEIQCTSKFLDSWPERPDGLRSQVAEVTSALTGELNSALKTAAEAVAATMGAAPHGATPSMSVMAGLPAYIQSMNKALEAYDIALAALPASEPPRAKNDPLFHGVVLAHYPMRNVTGWLESLDLIKYSLETIRKTANQHLYLQVGPLVQVVQNLVYDAQPIADTLATALTPLEALYLQPLERDGTETGRSCLQSLTRRLSSFDSGMVRFISPLARSAVDTTLTVAETLDQVFALGLPSAAAQRVNRRLYGLLTYDTTALAATCSAMQGVLQSANRGANLPVDLNAVHGHLLPIGTAVVFLVRPISTMSDRIWIYNYTPSASTYASLAAAVNLTRPAVREALTRTGATLPPGTEALATNAGRIAALAAESSSTSSSLNERLQRLYFDVTSAISWVAASNGSAVILNRTSNGLAAVQTALAQAKARVNQSGWGSTGDGGAALRPSSMLQPLLESMRVIAGVVAEGLDAVSDQLENTMLILPSPPPPPRPPPPPPLPPSPPRRPRAPPPDAPSIPRWPPAGRGRRQLLQAPSPASSPPPPRSSPRVDYADISTVVRQKLVQRLNDVAVKLRGKSVRRYSATGYWSAVALYGTIIAVCMLLGAAVYFNFPFGMVAGMGLHLVLVMAVLAGGWAAAGGMVWAHDVCGHMDSQVLGGVAPSSPLFPLVQYYLQGTGDGLPALLREFGLGDTSQLRAIAATVQSRLIDPLLQPLPPDPDGSETGAAGPWPGSLGATQSRLLTLLGSLRELAGQVSAQLDILLTRGDRAAVLAQYNAVTSWVCCGLGGNLLVVWVCMTACGILGLMAVASGLLVLKHLDGMPGSTRCSLTCFDARDFPRPRPLRRYRSQNGVGDYVRVEMAPAFTRK</sequence>
<comment type="similarity">
    <text evidence="2">Belongs to the tweety family.</text>
</comment>
<evidence type="ECO:0000256" key="13">
    <source>
        <dbReference type="SAM" id="MobiDB-lite"/>
    </source>
</evidence>
<keyword evidence="4" id="KW-1003">Cell membrane</keyword>
<dbReference type="GO" id="GO:0005886">
    <property type="term" value="C:plasma membrane"/>
    <property type="evidence" value="ECO:0007669"/>
    <property type="project" value="UniProtKB-SubCell"/>
</dbReference>
<feature type="compositionally biased region" description="Pro residues" evidence="13">
    <location>
        <begin position="533"/>
        <end position="569"/>
    </location>
</feature>
<dbReference type="GO" id="GO:0034707">
    <property type="term" value="C:chloride channel complex"/>
    <property type="evidence" value="ECO:0007669"/>
    <property type="project" value="UniProtKB-KW"/>
</dbReference>
<organism evidence="15 16">
    <name type="scientific">Pleodorina starrii</name>
    <dbReference type="NCBI Taxonomy" id="330485"/>
    <lineage>
        <taxon>Eukaryota</taxon>
        <taxon>Viridiplantae</taxon>
        <taxon>Chlorophyta</taxon>
        <taxon>core chlorophytes</taxon>
        <taxon>Chlorophyceae</taxon>
        <taxon>CS clade</taxon>
        <taxon>Chlamydomonadales</taxon>
        <taxon>Volvocaceae</taxon>
        <taxon>Pleodorina</taxon>
    </lineage>
</organism>
<evidence type="ECO:0000256" key="2">
    <source>
        <dbReference type="ARBA" id="ARBA00009849"/>
    </source>
</evidence>
<dbReference type="PANTHER" id="PTHR12424:SF8">
    <property type="entry name" value="PROTEIN TWEETY"/>
    <property type="match status" value="1"/>
</dbReference>
<keyword evidence="6 14" id="KW-1133">Transmembrane helix</keyword>
<comment type="caution">
    <text evidence="15">The sequence shown here is derived from an EMBL/GenBank/DDBJ whole genome shotgun (WGS) entry which is preliminary data.</text>
</comment>
<keyword evidence="7" id="KW-0406">Ion transport</keyword>
<dbReference type="GO" id="GO:0072320">
    <property type="term" value="F:volume-sensitive chloride channel activity"/>
    <property type="evidence" value="ECO:0007669"/>
    <property type="project" value="TreeGrafter"/>
</dbReference>
<evidence type="ECO:0000256" key="6">
    <source>
        <dbReference type="ARBA" id="ARBA00022989"/>
    </source>
</evidence>
<evidence type="ECO:0000256" key="9">
    <source>
        <dbReference type="ARBA" id="ARBA00023173"/>
    </source>
</evidence>
<keyword evidence="9" id="KW-0869">Chloride channel</keyword>
<evidence type="ECO:0000256" key="11">
    <source>
        <dbReference type="ARBA" id="ARBA00023214"/>
    </source>
</evidence>
<evidence type="ECO:0000256" key="14">
    <source>
        <dbReference type="SAM" id="Phobius"/>
    </source>
</evidence>
<evidence type="ECO:0000313" key="16">
    <source>
        <dbReference type="Proteomes" id="UP001165080"/>
    </source>
</evidence>